<dbReference type="Proteomes" id="UP000237347">
    <property type="component" value="Unassembled WGS sequence"/>
</dbReference>
<reference evidence="10 11" key="1">
    <citation type="journal article" date="2018" name="Sci. Data">
        <title>The draft genome sequence of cork oak.</title>
        <authorList>
            <person name="Ramos A.M."/>
            <person name="Usie A."/>
            <person name="Barbosa P."/>
            <person name="Barros P.M."/>
            <person name="Capote T."/>
            <person name="Chaves I."/>
            <person name="Simoes F."/>
            <person name="Abreu I."/>
            <person name="Carrasquinho I."/>
            <person name="Faro C."/>
            <person name="Guimaraes J.B."/>
            <person name="Mendonca D."/>
            <person name="Nobrega F."/>
            <person name="Rodrigues L."/>
            <person name="Saibo N.J.M."/>
            <person name="Varela M.C."/>
            <person name="Egas C."/>
            <person name="Matos J."/>
            <person name="Miguel C.M."/>
            <person name="Oliveira M.M."/>
            <person name="Ricardo C.P."/>
            <person name="Goncalves S."/>
        </authorList>
    </citation>
    <scope>NUCLEOTIDE SEQUENCE [LARGE SCALE GENOMIC DNA]</scope>
    <source>
        <strain evidence="11">cv. HL8</strain>
    </source>
</reference>
<evidence type="ECO:0000313" key="11">
    <source>
        <dbReference type="Proteomes" id="UP000237347"/>
    </source>
</evidence>
<dbReference type="GO" id="GO:0034755">
    <property type="term" value="P:iron ion transmembrane transport"/>
    <property type="evidence" value="ECO:0007669"/>
    <property type="project" value="TreeGrafter"/>
</dbReference>
<feature type="transmembrane region" description="Helical" evidence="9">
    <location>
        <begin position="422"/>
        <end position="444"/>
    </location>
</feature>
<feature type="compositionally biased region" description="Basic and acidic residues" evidence="8">
    <location>
        <begin position="43"/>
        <end position="54"/>
    </location>
</feature>
<protein>
    <submittedName>
        <fullName evidence="10">Metal transporter nramp1</fullName>
    </submittedName>
</protein>
<feature type="transmembrane region" description="Helical" evidence="9">
    <location>
        <begin position="316"/>
        <end position="336"/>
    </location>
</feature>
<sequence>MRSQLQQQQITEVVPSSSSWGRGSNRIEALNLEETPPPNITDSSDKKFNHQDSPKSRWKNFLSYVGPGFLVSTAYIDPGSMENDLQAGATYTFEQLWVILIGFIFALIIQMLAANLGVSTGKHLSELCKAEYPKFVKYCLWLLAEFAVICADIPEVIGTAFALNILFHIPVWTGVLITGLSTLLLLGVQRYGPPAGALIKGLFVPKLSGQGAVGNAIALLGTLIVPHNLFLHSALVLCRKVPGSVRGINDACRYYLIESGFALVVAFLINVAFVSVSGTVCSANNISDETTNQCNNLTLGSAPFLLKNVLGRSSSTIYAIALLASGQSSTITGTYAGQFIMQGFLDLKMKKWIRNLMTRCIAIAPSLIVSIIGGSKGAAQLIIISSIVLSFELPFAVIPLLKFSGTFVGWLIHNKLPNIANVFVGIIVFPLMLVYVLAILYLTFRKDTAVTFIEPITLDHPVVENNMEHGLSNSCEVVEADRIPYREDLADIQLPE</sequence>
<evidence type="ECO:0000313" key="10">
    <source>
        <dbReference type="EMBL" id="KAK7836464.1"/>
    </source>
</evidence>
<keyword evidence="5 9" id="KW-1133">Transmembrane helix</keyword>
<proteinExistence type="inferred from homology"/>
<comment type="caution">
    <text evidence="10">The sequence shown here is derived from an EMBL/GenBank/DDBJ whole genome shotgun (WGS) entry which is preliminary data.</text>
</comment>
<gene>
    <name evidence="10" type="primary">NRAMP1_2</name>
    <name evidence="10" type="ORF">CFP56_022443</name>
</gene>
<keyword evidence="4 9" id="KW-0812">Transmembrane</keyword>
<evidence type="ECO:0000256" key="9">
    <source>
        <dbReference type="SAM" id="Phobius"/>
    </source>
</evidence>
<accession>A0AAW0KAX8</accession>
<evidence type="ECO:0000256" key="3">
    <source>
        <dbReference type="ARBA" id="ARBA00022448"/>
    </source>
</evidence>
<evidence type="ECO:0000256" key="2">
    <source>
        <dbReference type="ARBA" id="ARBA00009965"/>
    </source>
</evidence>
<dbReference type="PANTHER" id="PTHR11706:SF77">
    <property type="entry name" value="METAL TRANSPORTER NRAMP5"/>
    <property type="match status" value="1"/>
</dbReference>
<keyword evidence="3" id="KW-0813">Transport</keyword>
<dbReference type="PRINTS" id="PR00447">
    <property type="entry name" value="NATRESASSCMP"/>
</dbReference>
<comment type="similarity">
    <text evidence="2">Belongs to the NRAMP (TC 2.A.55) family.</text>
</comment>
<evidence type="ECO:0000256" key="7">
    <source>
        <dbReference type="ARBA" id="ARBA00023136"/>
    </source>
</evidence>
<evidence type="ECO:0000256" key="4">
    <source>
        <dbReference type="ARBA" id="ARBA00022692"/>
    </source>
</evidence>
<dbReference type="GO" id="GO:0005384">
    <property type="term" value="F:manganese ion transmembrane transporter activity"/>
    <property type="evidence" value="ECO:0007669"/>
    <property type="project" value="TreeGrafter"/>
</dbReference>
<dbReference type="GO" id="GO:0005886">
    <property type="term" value="C:plasma membrane"/>
    <property type="evidence" value="ECO:0007669"/>
    <property type="project" value="TreeGrafter"/>
</dbReference>
<dbReference type="PANTHER" id="PTHR11706">
    <property type="entry name" value="SOLUTE CARRIER PROTEIN FAMILY 11 MEMBER"/>
    <property type="match status" value="1"/>
</dbReference>
<feature type="region of interest" description="Disordered" evidence="8">
    <location>
        <begin position="1"/>
        <end position="54"/>
    </location>
</feature>
<evidence type="ECO:0000256" key="5">
    <source>
        <dbReference type="ARBA" id="ARBA00022989"/>
    </source>
</evidence>
<feature type="transmembrane region" description="Helical" evidence="9">
    <location>
        <begin position="381"/>
        <end position="401"/>
    </location>
</feature>
<dbReference type="EMBL" id="PKMF04000352">
    <property type="protein sequence ID" value="KAK7836464.1"/>
    <property type="molecule type" value="Genomic_DNA"/>
</dbReference>
<keyword evidence="11" id="KW-1185">Reference proteome</keyword>
<evidence type="ECO:0000256" key="8">
    <source>
        <dbReference type="SAM" id="MobiDB-lite"/>
    </source>
</evidence>
<dbReference type="NCBIfam" id="NF037982">
    <property type="entry name" value="Nramp_1"/>
    <property type="match status" value="1"/>
</dbReference>
<feature type="transmembrane region" description="Helical" evidence="9">
    <location>
        <begin position="169"/>
        <end position="188"/>
    </location>
</feature>
<feature type="transmembrane region" description="Helical" evidence="9">
    <location>
        <begin position="139"/>
        <end position="163"/>
    </location>
</feature>
<feature type="transmembrane region" description="Helical" evidence="9">
    <location>
        <begin position="96"/>
        <end position="118"/>
    </location>
</feature>
<comment type="subcellular location">
    <subcellularLocation>
        <location evidence="1">Membrane</location>
        <topology evidence="1">Multi-pass membrane protein</topology>
    </subcellularLocation>
</comment>
<evidence type="ECO:0000256" key="1">
    <source>
        <dbReference type="ARBA" id="ARBA00004141"/>
    </source>
</evidence>
<keyword evidence="7 9" id="KW-0472">Membrane</keyword>
<organism evidence="10 11">
    <name type="scientific">Quercus suber</name>
    <name type="common">Cork oak</name>
    <dbReference type="NCBI Taxonomy" id="58331"/>
    <lineage>
        <taxon>Eukaryota</taxon>
        <taxon>Viridiplantae</taxon>
        <taxon>Streptophyta</taxon>
        <taxon>Embryophyta</taxon>
        <taxon>Tracheophyta</taxon>
        <taxon>Spermatophyta</taxon>
        <taxon>Magnoliopsida</taxon>
        <taxon>eudicotyledons</taxon>
        <taxon>Gunneridae</taxon>
        <taxon>Pentapetalae</taxon>
        <taxon>rosids</taxon>
        <taxon>fabids</taxon>
        <taxon>Fagales</taxon>
        <taxon>Fagaceae</taxon>
        <taxon>Quercus</taxon>
    </lineage>
</organism>
<feature type="compositionally biased region" description="Polar residues" evidence="8">
    <location>
        <begin position="1"/>
        <end position="22"/>
    </location>
</feature>
<dbReference type="GO" id="GO:0015086">
    <property type="term" value="F:cadmium ion transmembrane transporter activity"/>
    <property type="evidence" value="ECO:0007669"/>
    <property type="project" value="TreeGrafter"/>
</dbReference>
<feature type="transmembrane region" description="Helical" evidence="9">
    <location>
        <begin position="58"/>
        <end position="76"/>
    </location>
</feature>
<feature type="transmembrane region" description="Helical" evidence="9">
    <location>
        <begin position="356"/>
        <end position="375"/>
    </location>
</feature>
<dbReference type="InterPro" id="IPR001046">
    <property type="entry name" value="NRAMP_fam"/>
</dbReference>
<feature type="transmembrane region" description="Helical" evidence="9">
    <location>
        <begin position="254"/>
        <end position="276"/>
    </location>
</feature>
<dbReference type="Pfam" id="PF01566">
    <property type="entry name" value="Nramp"/>
    <property type="match status" value="2"/>
</dbReference>
<keyword evidence="6" id="KW-0406">Ion transport</keyword>
<evidence type="ECO:0000256" key="6">
    <source>
        <dbReference type="ARBA" id="ARBA00023065"/>
    </source>
</evidence>
<name>A0AAW0KAX8_QUESU</name>
<dbReference type="AlphaFoldDB" id="A0AAW0KAX8"/>